<gene>
    <name evidence="3" type="ORF">CDA63_10290</name>
</gene>
<protein>
    <recommendedName>
        <fullName evidence="2">DUF547 domain-containing protein</fullName>
    </recommendedName>
</protein>
<feature type="chain" id="PRO_5012903585" description="DUF547 domain-containing protein" evidence="1">
    <location>
        <begin position="26"/>
        <end position="268"/>
    </location>
</feature>
<accession>A0A2D0AFT2</accession>
<name>A0A2D0AFT2_9BACT</name>
<proteinExistence type="predicted"/>
<feature type="domain" description="DUF547" evidence="2">
    <location>
        <begin position="80"/>
        <end position="193"/>
    </location>
</feature>
<dbReference type="AlphaFoldDB" id="A0A2D0AFT2"/>
<feature type="signal peptide" evidence="1">
    <location>
        <begin position="1"/>
        <end position="25"/>
    </location>
</feature>
<dbReference type="InterPro" id="IPR006869">
    <property type="entry name" value="DUF547"/>
</dbReference>
<dbReference type="Pfam" id="PF04784">
    <property type="entry name" value="DUF547"/>
    <property type="match status" value="1"/>
</dbReference>
<keyword evidence="4" id="KW-1185">Reference proteome</keyword>
<dbReference type="PANTHER" id="PTHR46361">
    <property type="entry name" value="ELECTRON CARRIER/ PROTEIN DISULFIDE OXIDOREDUCTASE"/>
    <property type="match status" value="1"/>
</dbReference>
<dbReference type="EMBL" id="NIRR01000014">
    <property type="protein sequence ID" value="OWP63234.1"/>
    <property type="molecule type" value="Genomic_DNA"/>
</dbReference>
<evidence type="ECO:0000256" key="1">
    <source>
        <dbReference type="SAM" id="SignalP"/>
    </source>
</evidence>
<dbReference type="PANTHER" id="PTHR46361:SF3">
    <property type="entry name" value="ELECTRON CARRIER_ PROTEIN DISULFIDE OXIDOREDUCTASE"/>
    <property type="match status" value="1"/>
</dbReference>
<organism evidence="3 4">
    <name type="scientific">Hymenobacter amundsenii</name>
    <dbReference type="NCBI Taxonomy" id="2006685"/>
    <lineage>
        <taxon>Bacteria</taxon>
        <taxon>Pseudomonadati</taxon>
        <taxon>Bacteroidota</taxon>
        <taxon>Cytophagia</taxon>
        <taxon>Cytophagales</taxon>
        <taxon>Hymenobacteraceae</taxon>
        <taxon>Hymenobacter</taxon>
    </lineage>
</organism>
<reference evidence="3 4" key="1">
    <citation type="submission" date="2017-06" db="EMBL/GenBank/DDBJ databases">
        <title>Hymenobacter amundsenii sp. nov. isolated from regoliths in Antarctica.</title>
        <authorList>
            <person name="Sedlacek I."/>
            <person name="Kralova S."/>
            <person name="Pantucek R."/>
            <person name="Svec P."/>
            <person name="Holochova P."/>
            <person name="Stankova E."/>
            <person name="Vrbovska V."/>
            <person name="Busse H.-J."/>
        </authorList>
    </citation>
    <scope>NUCLEOTIDE SEQUENCE [LARGE SCALE GENOMIC DNA]</scope>
    <source>
        <strain evidence="3 4">CCM 8682</strain>
    </source>
</reference>
<dbReference type="OrthoDB" id="526867at2"/>
<evidence type="ECO:0000313" key="3">
    <source>
        <dbReference type="EMBL" id="OWP63234.1"/>
    </source>
</evidence>
<keyword evidence="1" id="KW-0732">Signal</keyword>
<evidence type="ECO:0000259" key="2">
    <source>
        <dbReference type="Pfam" id="PF04784"/>
    </source>
</evidence>
<evidence type="ECO:0000313" key="4">
    <source>
        <dbReference type="Proteomes" id="UP000197277"/>
    </source>
</evidence>
<sequence length="268" mass="30147">MPLPSPIRRLLLLAALVLLATASRAAGNPQLEQLQQVWNSLLHHYVTAEGRVDYEALLDADDDQLRGYLLSLRKVQPAATWTPDETKAFWLNTYNAAATYLVLEYYPVASINDIRVKTVGGYESAWETVAVNVGGRNYSLNQIEREMLRDQFHDPRIHFALTYGAAAAAPLRAEAYEGSQLNRQLDEQTRHFLNDSALNQLSPQQIRLSDLFRAYAPEFGSEPELLAFINRYAHAPVLPAATIDYLSFNWALNNRSTLSSTQALRAKK</sequence>
<dbReference type="Proteomes" id="UP000197277">
    <property type="component" value="Unassembled WGS sequence"/>
</dbReference>
<dbReference type="RefSeq" id="WP_088464371.1">
    <property type="nucleotide sequence ID" value="NZ_NIRR01000014.1"/>
</dbReference>
<comment type="caution">
    <text evidence="3">The sequence shown here is derived from an EMBL/GenBank/DDBJ whole genome shotgun (WGS) entry which is preliminary data.</text>
</comment>